<comment type="caution">
    <text evidence="6">The sequence shown here is derived from an EMBL/GenBank/DDBJ whole genome shotgun (WGS) entry which is preliminary data.</text>
</comment>
<feature type="transmembrane region" description="Helical" evidence="4">
    <location>
        <begin position="21"/>
        <end position="42"/>
    </location>
</feature>
<name>A0ABX1SZB5_9BIFI</name>
<dbReference type="EMBL" id="JAAIIJ010000009">
    <property type="protein sequence ID" value="NMN01949.1"/>
    <property type="molecule type" value="Genomic_DNA"/>
</dbReference>
<reference evidence="6 7" key="1">
    <citation type="submission" date="2020-02" db="EMBL/GenBank/DDBJ databases">
        <title>Characterization of phylogenetic diversity of novel bifidobacterial species isolated in Czech ZOOs.</title>
        <authorList>
            <person name="Lugli G.A."/>
            <person name="Vera N.B."/>
            <person name="Ventura M."/>
        </authorList>
    </citation>
    <scope>NUCLEOTIDE SEQUENCE [LARGE SCALE GENOMIC DNA]</scope>
    <source>
        <strain evidence="6 7">DSM 109963</strain>
    </source>
</reference>
<keyword evidence="2" id="KW-0813">Transport</keyword>
<proteinExistence type="inferred from homology"/>
<protein>
    <submittedName>
        <fullName evidence="6">ABC superfamily ATP binding cassette transporter solute-binding protein</fullName>
    </submittedName>
</protein>
<evidence type="ECO:0000256" key="1">
    <source>
        <dbReference type="ARBA" id="ARBA00005695"/>
    </source>
</evidence>
<dbReference type="Gene3D" id="3.40.190.10">
    <property type="entry name" value="Periplasmic binding protein-like II"/>
    <property type="match status" value="1"/>
</dbReference>
<feature type="domain" description="Solute-binding protein family 5" evidence="5">
    <location>
        <begin position="101"/>
        <end position="438"/>
    </location>
</feature>
<dbReference type="RefSeq" id="WP_172144522.1">
    <property type="nucleotide sequence ID" value="NZ_JAAIIJ010000009.1"/>
</dbReference>
<dbReference type="Gene3D" id="3.10.105.10">
    <property type="entry name" value="Dipeptide-binding Protein, Domain 3"/>
    <property type="match status" value="1"/>
</dbReference>
<dbReference type="InterPro" id="IPR000914">
    <property type="entry name" value="SBP_5_dom"/>
</dbReference>
<dbReference type="PANTHER" id="PTHR30290">
    <property type="entry name" value="PERIPLASMIC BINDING COMPONENT OF ABC TRANSPORTER"/>
    <property type="match status" value="1"/>
</dbReference>
<keyword evidence="4" id="KW-1133">Transmembrane helix</keyword>
<dbReference type="Gene3D" id="3.90.76.10">
    <property type="entry name" value="Dipeptide-binding Protein, Domain 1"/>
    <property type="match status" value="1"/>
</dbReference>
<evidence type="ECO:0000256" key="2">
    <source>
        <dbReference type="ARBA" id="ARBA00022448"/>
    </source>
</evidence>
<dbReference type="PANTHER" id="PTHR30290:SF9">
    <property type="entry name" value="OLIGOPEPTIDE-BINDING PROTEIN APPA"/>
    <property type="match status" value="1"/>
</dbReference>
<sequence>MSKNRRHGAQRTVQTDQLRSWLIFIGVAVALGALVWAAVPLLSRQSFFGGSTVQSNSAVTVGLTNVPKTLDIRTTDDAGLNRALIGNVYETLLSRDEENQPTAGLASTWKTSEDGLTLTFTLRSDLRFSNGHTLDASDVVWSLQQAIQNKWPGAETGFSSLESVVNPDETTVTITLSQPDASLTRTLSSRLGIVYDSEAHVDYQSAAAGSGPFTIKEFTPGSKIVLTSSRDSGAKTGTITLSNFADDTALLKAARAGDVDLAVPSDPASAAEAKNDPSVKVSEGVSTSKVALLYNNDTNSILSDIQVRQALRVILDKSALADGRADVAQSSEGKPITLGGPIGPLEPGYEDLTDLFPLDVAKGQRMLNYFAVNYLGTFKLIAPESYQSLAQAIADQLSNAGLSVQMEALNDEELNNRKESRDFNLLVTVLDGTTSTASYANPDSLTRYNSADAQQQYADALKATTDDAYQNALKTYARTVSNDAASDWLYVRKASVVASTKLSGYSAQMADERLLLKDVAKQ</sequence>
<dbReference type="SUPFAM" id="SSF53850">
    <property type="entry name" value="Periplasmic binding protein-like II"/>
    <property type="match status" value="1"/>
</dbReference>
<accession>A0ABX1SZB5</accession>
<gene>
    <name evidence="6" type="ORF">G1C94_0570</name>
</gene>
<dbReference type="InterPro" id="IPR030678">
    <property type="entry name" value="Peptide/Ni-bd"/>
</dbReference>
<evidence type="ECO:0000256" key="4">
    <source>
        <dbReference type="SAM" id="Phobius"/>
    </source>
</evidence>
<keyword evidence="7" id="KW-1185">Reference proteome</keyword>
<organism evidence="6 7">
    <name type="scientific">Bifidobacterium panos</name>
    <dbReference type="NCBI Taxonomy" id="2675321"/>
    <lineage>
        <taxon>Bacteria</taxon>
        <taxon>Bacillati</taxon>
        <taxon>Actinomycetota</taxon>
        <taxon>Actinomycetes</taxon>
        <taxon>Bifidobacteriales</taxon>
        <taxon>Bifidobacteriaceae</taxon>
        <taxon>Bifidobacterium</taxon>
    </lineage>
</organism>
<evidence type="ECO:0000256" key="3">
    <source>
        <dbReference type="ARBA" id="ARBA00022729"/>
    </source>
</evidence>
<dbReference type="PIRSF" id="PIRSF002741">
    <property type="entry name" value="MppA"/>
    <property type="match status" value="1"/>
</dbReference>
<evidence type="ECO:0000313" key="6">
    <source>
        <dbReference type="EMBL" id="NMN01949.1"/>
    </source>
</evidence>
<keyword evidence="4" id="KW-0812">Transmembrane</keyword>
<keyword evidence="4" id="KW-0472">Membrane</keyword>
<comment type="similarity">
    <text evidence="1">Belongs to the bacterial solute-binding protein 5 family.</text>
</comment>
<keyword evidence="3" id="KW-0732">Signal</keyword>
<evidence type="ECO:0000259" key="5">
    <source>
        <dbReference type="Pfam" id="PF00496"/>
    </source>
</evidence>
<dbReference type="Pfam" id="PF00496">
    <property type="entry name" value="SBP_bac_5"/>
    <property type="match status" value="1"/>
</dbReference>
<dbReference type="InterPro" id="IPR039424">
    <property type="entry name" value="SBP_5"/>
</dbReference>
<evidence type="ECO:0000313" key="7">
    <source>
        <dbReference type="Proteomes" id="UP000553756"/>
    </source>
</evidence>
<dbReference type="Proteomes" id="UP000553756">
    <property type="component" value="Unassembled WGS sequence"/>
</dbReference>